<dbReference type="Gene3D" id="3.90.1150.10">
    <property type="entry name" value="Aspartate Aminotransferase, domain 1"/>
    <property type="match status" value="1"/>
</dbReference>
<dbReference type="InterPro" id="IPR015422">
    <property type="entry name" value="PyrdxlP-dep_Trfase_small"/>
</dbReference>
<keyword evidence="7" id="KW-1185">Reference proteome</keyword>
<feature type="domain" description="Aromatic amino acid beta-eliminating lyase/threonine aldolase" evidence="5">
    <location>
        <begin position="3"/>
        <end position="289"/>
    </location>
</feature>
<comment type="subunit">
    <text evidence="3">Homotetramer.</text>
</comment>
<evidence type="ECO:0000313" key="6">
    <source>
        <dbReference type="EMBL" id="TPG52791.1"/>
    </source>
</evidence>
<reference evidence="6 7" key="1">
    <citation type="journal article" date="2019" name="Environ. Microbiol.">
        <title>Species interactions and distinct microbial communities in high Arctic permafrost affected cryosols are associated with the CH4 and CO2 gas fluxes.</title>
        <authorList>
            <person name="Altshuler I."/>
            <person name="Hamel J."/>
            <person name="Turney S."/>
            <person name="Magnuson E."/>
            <person name="Levesque R."/>
            <person name="Greer C."/>
            <person name="Whyte L.G."/>
        </authorList>
    </citation>
    <scope>NUCLEOTIDE SEQUENCE [LARGE SCALE GENOMIC DNA]</scope>
    <source>
        <strain evidence="6 7">E6.1</strain>
    </source>
</reference>
<dbReference type="InterPro" id="IPR001597">
    <property type="entry name" value="ArAA_b-elim_lyase/Thr_aldolase"/>
</dbReference>
<accession>A0A502FTP3</accession>
<sequence length="333" mass="35632">MRFFSDNAAPVHPAIFTAMADANVLDTAYDGDRWSKQLDARFSELFETEVRALWVPSGTAANCLALAALCPPHGSIVCHRESHIQNDECGAPEFYTHGAKLFLADGEGAKLTPETIGAVLDATRYDVHQTQPHAISITNATEYGRVYSPAEVAAIGDLAKARKLALHMDGARFANAVASLGCSPADVTWRAGVTALSFGFIKNGGMNAEALIFFDTALADATLYRRKRAGMLLCKGRFLAAQLLAMTEGDLWLDLARNANAGAALLAQAAGDRLVHPVEANEVFIRVSAAEAASLRALGFDFYDWGPGEARLVISWNQDPADIRPLADAIAAL</sequence>
<gene>
    <name evidence="6" type="ORF">EAH76_13035</name>
</gene>
<evidence type="ECO:0000256" key="3">
    <source>
        <dbReference type="ARBA" id="ARBA00011881"/>
    </source>
</evidence>
<dbReference type="EMBL" id="RCZC01000003">
    <property type="protein sequence ID" value="TPG52791.1"/>
    <property type="molecule type" value="Genomic_DNA"/>
</dbReference>
<evidence type="ECO:0000259" key="5">
    <source>
        <dbReference type="Pfam" id="PF01212"/>
    </source>
</evidence>
<evidence type="ECO:0000313" key="7">
    <source>
        <dbReference type="Proteomes" id="UP000319931"/>
    </source>
</evidence>
<organism evidence="6 7">
    <name type="scientific">Sphingomonas glacialis</name>
    <dbReference type="NCBI Taxonomy" id="658225"/>
    <lineage>
        <taxon>Bacteria</taxon>
        <taxon>Pseudomonadati</taxon>
        <taxon>Pseudomonadota</taxon>
        <taxon>Alphaproteobacteria</taxon>
        <taxon>Sphingomonadales</taxon>
        <taxon>Sphingomonadaceae</taxon>
        <taxon>Sphingomonas</taxon>
    </lineage>
</organism>
<dbReference type="InterPro" id="IPR015424">
    <property type="entry name" value="PyrdxlP-dep_Trfase"/>
</dbReference>
<dbReference type="PANTHER" id="PTHR48097:SF5">
    <property type="entry name" value="LOW SPECIFICITY L-THREONINE ALDOLASE"/>
    <property type="match status" value="1"/>
</dbReference>
<dbReference type="AlphaFoldDB" id="A0A502FTP3"/>
<protein>
    <submittedName>
        <fullName evidence="6">Low specificity L-threonine aldolase</fullName>
    </submittedName>
</protein>
<name>A0A502FTP3_9SPHN</name>
<proteinExistence type="inferred from homology"/>
<dbReference type="RefSeq" id="WP_140850710.1">
    <property type="nucleotide sequence ID" value="NZ_RCZC01000003.1"/>
</dbReference>
<dbReference type="Pfam" id="PF01212">
    <property type="entry name" value="Beta_elim_lyase"/>
    <property type="match status" value="1"/>
</dbReference>
<dbReference type="PANTHER" id="PTHR48097">
    <property type="entry name" value="L-THREONINE ALDOLASE-RELATED"/>
    <property type="match status" value="1"/>
</dbReference>
<dbReference type="OrthoDB" id="9774495at2"/>
<dbReference type="GO" id="GO:0006520">
    <property type="term" value="P:amino acid metabolic process"/>
    <property type="evidence" value="ECO:0007669"/>
    <property type="project" value="InterPro"/>
</dbReference>
<dbReference type="GO" id="GO:0016829">
    <property type="term" value="F:lyase activity"/>
    <property type="evidence" value="ECO:0007669"/>
    <property type="project" value="InterPro"/>
</dbReference>
<keyword evidence="4" id="KW-0663">Pyridoxal phosphate</keyword>
<comment type="similarity">
    <text evidence="2">Belongs to the threonine aldolase family.</text>
</comment>
<comment type="cofactor">
    <cofactor evidence="1">
        <name>pyridoxal 5'-phosphate</name>
        <dbReference type="ChEBI" id="CHEBI:597326"/>
    </cofactor>
</comment>
<evidence type="ECO:0000256" key="1">
    <source>
        <dbReference type="ARBA" id="ARBA00001933"/>
    </source>
</evidence>
<evidence type="ECO:0000256" key="4">
    <source>
        <dbReference type="ARBA" id="ARBA00022898"/>
    </source>
</evidence>
<dbReference type="SUPFAM" id="SSF53383">
    <property type="entry name" value="PLP-dependent transferases"/>
    <property type="match status" value="1"/>
</dbReference>
<comment type="caution">
    <text evidence="6">The sequence shown here is derived from an EMBL/GenBank/DDBJ whole genome shotgun (WGS) entry which is preliminary data.</text>
</comment>
<evidence type="ECO:0000256" key="2">
    <source>
        <dbReference type="ARBA" id="ARBA00006966"/>
    </source>
</evidence>
<dbReference type="Proteomes" id="UP000319931">
    <property type="component" value="Unassembled WGS sequence"/>
</dbReference>
<dbReference type="Gene3D" id="3.40.640.10">
    <property type="entry name" value="Type I PLP-dependent aspartate aminotransferase-like (Major domain)"/>
    <property type="match status" value="1"/>
</dbReference>
<dbReference type="InterPro" id="IPR015421">
    <property type="entry name" value="PyrdxlP-dep_Trfase_major"/>
</dbReference>